<dbReference type="InterPro" id="IPR002421">
    <property type="entry name" value="5-3_exonuclease"/>
</dbReference>
<dbReference type="Gene3D" id="3.40.50.1010">
    <property type="entry name" value="5'-nuclease"/>
    <property type="match status" value="1"/>
</dbReference>
<dbReference type="GO" id="GO:0033567">
    <property type="term" value="P:DNA replication, Okazaki fragment processing"/>
    <property type="evidence" value="ECO:0007669"/>
    <property type="project" value="InterPro"/>
</dbReference>
<dbReference type="CDD" id="cd09898">
    <property type="entry name" value="H3TH_53EXO"/>
    <property type="match status" value="1"/>
</dbReference>
<comment type="caution">
    <text evidence="5">The sequence shown here is derived from an EMBL/GenBank/DDBJ whole genome shotgun (WGS) entry which is preliminary data.</text>
</comment>
<dbReference type="GO" id="GO:0003677">
    <property type="term" value="F:DNA binding"/>
    <property type="evidence" value="ECO:0007669"/>
    <property type="project" value="UniProtKB-KW"/>
</dbReference>
<reference evidence="5 6" key="1">
    <citation type="journal article" date="2016" name="Nat. Commun.">
        <title>Thousands of microbial genomes shed light on interconnected biogeochemical processes in an aquifer system.</title>
        <authorList>
            <person name="Anantharaman K."/>
            <person name="Brown C.T."/>
            <person name="Hug L.A."/>
            <person name="Sharon I."/>
            <person name="Castelle C.J."/>
            <person name="Probst A.J."/>
            <person name="Thomas B.C."/>
            <person name="Singh A."/>
            <person name="Wilkins M.J."/>
            <person name="Karaoz U."/>
            <person name="Brodie E.L."/>
            <person name="Williams K.H."/>
            <person name="Hubbard S.S."/>
            <person name="Banfield J.F."/>
        </authorList>
    </citation>
    <scope>NUCLEOTIDE SEQUENCE [LARGE SCALE GENOMIC DNA]</scope>
</reference>
<dbReference type="Pfam" id="PF02739">
    <property type="entry name" value="5_3_exonuc_N"/>
    <property type="match status" value="1"/>
</dbReference>
<gene>
    <name evidence="5" type="ORF">A3A78_01900</name>
</gene>
<feature type="domain" description="5'-3' exonuclease" evidence="4">
    <location>
        <begin position="2"/>
        <end position="263"/>
    </location>
</feature>
<accession>A0A1F4VET4</accession>
<keyword evidence="2" id="KW-0378">Hydrolase</keyword>
<name>A0A1F4VET4_UNCKA</name>
<dbReference type="GO" id="GO:0008409">
    <property type="term" value="F:5'-3' exonuclease activity"/>
    <property type="evidence" value="ECO:0007669"/>
    <property type="project" value="InterPro"/>
</dbReference>
<dbReference type="AlphaFoldDB" id="A0A1F4VET4"/>
<dbReference type="SMART" id="SM00475">
    <property type="entry name" value="53EXOc"/>
    <property type="match status" value="1"/>
</dbReference>
<evidence type="ECO:0000256" key="1">
    <source>
        <dbReference type="ARBA" id="ARBA00022722"/>
    </source>
</evidence>
<proteinExistence type="predicted"/>
<dbReference type="Proteomes" id="UP000176504">
    <property type="component" value="Unassembled WGS sequence"/>
</dbReference>
<dbReference type="CDD" id="cd09859">
    <property type="entry name" value="PIN_53EXO"/>
    <property type="match status" value="1"/>
</dbReference>
<evidence type="ECO:0000256" key="2">
    <source>
        <dbReference type="ARBA" id="ARBA00022801"/>
    </source>
</evidence>
<evidence type="ECO:0000259" key="4">
    <source>
        <dbReference type="SMART" id="SM00475"/>
    </source>
</evidence>
<dbReference type="PANTHER" id="PTHR42646">
    <property type="entry name" value="FLAP ENDONUCLEASE XNI"/>
    <property type="match status" value="1"/>
</dbReference>
<keyword evidence="3" id="KW-0238">DNA-binding</keyword>
<dbReference type="FunFam" id="1.10.150.20:FF:000003">
    <property type="entry name" value="DNA polymerase I"/>
    <property type="match status" value="1"/>
</dbReference>
<dbReference type="PANTHER" id="PTHR42646:SF2">
    <property type="entry name" value="5'-3' EXONUCLEASE FAMILY PROTEIN"/>
    <property type="match status" value="1"/>
</dbReference>
<dbReference type="InterPro" id="IPR020046">
    <property type="entry name" value="5-3_exonucl_a-hlix_arch_N"/>
</dbReference>
<dbReference type="Gene3D" id="1.10.150.20">
    <property type="entry name" value="5' to 3' exonuclease, C-terminal subdomain"/>
    <property type="match status" value="1"/>
</dbReference>
<dbReference type="SMART" id="SM00279">
    <property type="entry name" value="HhH2"/>
    <property type="match status" value="1"/>
</dbReference>
<protein>
    <recommendedName>
        <fullName evidence="4">5'-3' exonuclease domain-containing protein</fullName>
    </recommendedName>
</protein>
<sequence length="308" mass="34732">MQRLLLIDTYNYIHRAYHALPKTFKDLNGQPTNAVYGFTSMLISTLEILKPVYVIAALDDLTQPTFRDADFSQYKANRKEMEEELSSQIPKIEEIITAFGIPKLVVGGYEADDIIGTISAQAEEKGVEVVVVSNDRDILQLLSGSVKVFMPDNSKEGGKFFGIKEFREKYGFEPENLVDYKALRGDASDNIPGVFGIGEKTASSLIQKFETIENMYENLNEIKETSLKEKLKRGKDSAFLSKKIATIVRSTPVSFDPSLSKLKQVDRIKVVEVLKRYNFKSLIRRMGFEEESGGVKKVEIDKSQLSML</sequence>
<evidence type="ECO:0000313" key="6">
    <source>
        <dbReference type="Proteomes" id="UP000176504"/>
    </source>
</evidence>
<dbReference type="SUPFAM" id="SSF88723">
    <property type="entry name" value="PIN domain-like"/>
    <property type="match status" value="1"/>
</dbReference>
<dbReference type="Pfam" id="PF01367">
    <property type="entry name" value="5_3_exonuc"/>
    <property type="match status" value="1"/>
</dbReference>
<dbReference type="InterPro" id="IPR038969">
    <property type="entry name" value="FEN"/>
</dbReference>
<evidence type="ECO:0000313" key="5">
    <source>
        <dbReference type="EMBL" id="OGC55772.1"/>
    </source>
</evidence>
<keyword evidence="1" id="KW-0540">Nuclease</keyword>
<evidence type="ECO:0000256" key="3">
    <source>
        <dbReference type="ARBA" id="ARBA00023125"/>
    </source>
</evidence>
<organism evidence="5 6">
    <name type="scientific">candidate division WWE3 bacterium RIFCSPLOWO2_01_FULL_41_18</name>
    <dbReference type="NCBI Taxonomy" id="1802625"/>
    <lineage>
        <taxon>Bacteria</taxon>
        <taxon>Katanobacteria</taxon>
    </lineage>
</organism>
<dbReference type="InterPro" id="IPR020045">
    <property type="entry name" value="DNA_polI_H3TH"/>
</dbReference>
<dbReference type="InterPro" id="IPR036279">
    <property type="entry name" value="5-3_exonuclease_C_sf"/>
</dbReference>
<dbReference type="InterPro" id="IPR008918">
    <property type="entry name" value="HhH2"/>
</dbReference>
<dbReference type="EMBL" id="MEVI01000001">
    <property type="protein sequence ID" value="OGC55772.1"/>
    <property type="molecule type" value="Genomic_DNA"/>
</dbReference>
<dbReference type="SUPFAM" id="SSF47807">
    <property type="entry name" value="5' to 3' exonuclease, C-terminal subdomain"/>
    <property type="match status" value="1"/>
</dbReference>
<dbReference type="GO" id="GO:0017108">
    <property type="term" value="F:5'-flap endonuclease activity"/>
    <property type="evidence" value="ECO:0007669"/>
    <property type="project" value="InterPro"/>
</dbReference>
<dbReference type="InterPro" id="IPR029060">
    <property type="entry name" value="PIN-like_dom_sf"/>
</dbReference>